<proteinExistence type="predicted"/>
<dbReference type="EMBL" id="DS113743">
    <property type="protein sequence ID" value="EAX96798.1"/>
    <property type="molecule type" value="Genomic_DNA"/>
</dbReference>
<reference evidence="1" key="2">
    <citation type="journal article" date="2007" name="Science">
        <title>Draft genome sequence of the sexually transmitted pathogen Trichomonas vaginalis.</title>
        <authorList>
            <person name="Carlton J.M."/>
            <person name="Hirt R.P."/>
            <person name="Silva J.C."/>
            <person name="Delcher A.L."/>
            <person name="Schatz M."/>
            <person name="Zhao Q."/>
            <person name="Wortman J.R."/>
            <person name="Bidwell S.L."/>
            <person name="Alsmark U.C.M."/>
            <person name="Besteiro S."/>
            <person name="Sicheritz-Ponten T."/>
            <person name="Noel C.J."/>
            <person name="Dacks J.B."/>
            <person name="Foster P.G."/>
            <person name="Simillion C."/>
            <person name="Van de Peer Y."/>
            <person name="Miranda-Saavedra D."/>
            <person name="Barton G.J."/>
            <person name="Westrop G.D."/>
            <person name="Mueller S."/>
            <person name="Dessi D."/>
            <person name="Fiori P.L."/>
            <person name="Ren Q."/>
            <person name="Paulsen I."/>
            <person name="Zhang H."/>
            <person name="Bastida-Corcuera F.D."/>
            <person name="Simoes-Barbosa A."/>
            <person name="Brown M.T."/>
            <person name="Hayes R.D."/>
            <person name="Mukherjee M."/>
            <person name="Okumura C.Y."/>
            <person name="Schneider R."/>
            <person name="Smith A.J."/>
            <person name="Vanacova S."/>
            <person name="Villalvazo M."/>
            <person name="Haas B.J."/>
            <person name="Pertea M."/>
            <person name="Feldblyum T.V."/>
            <person name="Utterback T.R."/>
            <person name="Shu C.L."/>
            <person name="Osoegawa K."/>
            <person name="de Jong P.J."/>
            <person name="Hrdy I."/>
            <person name="Horvathova L."/>
            <person name="Zubacova Z."/>
            <person name="Dolezal P."/>
            <person name="Malik S.B."/>
            <person name="Logsdon J.M. Jr."/>
            <person name="Henze K."/>
            <person name="Gupta A."/>
            <person name="Wang C.C."/>
            <person name="Dunne R.L."/>
            <person name="Upcroft J.A."/>
            <person name="Upcroft P."/>
            <person name="White O."/>
            <person name="Salzberg S.L."/>
            <person name="Tang P."/>
            <person name="Chiu C.-H."/>
            <person name="Lee Y.-S."/>
            <person name="Embley T.M."/>
            <person name="Coombs G.H."/>
            <person name="Mottram J.C."/>
            <person name="Tachezy J."/>
            <person name="Fraser-Liggett C.M."/>
            <person name="Johnson P.J."/>
        </authorList>
    </citation>
    <scope>NUCLEOTIDE SEQUENCE [LARGE SCALE GENOMIC DNA]</scope>
    <source>
        <strain evidence="1">G3</strain>
    </source>
</reference>
<dbReference type="KEGG" id="tva:4754573"/>
<accession>A2FE69</accession>
<evidence type="ECO:0000313" key="1">
    <source>
        <dbReference type="EMBL" id="EAX96798.1"/>
    </source>
</evidence>
<dbReference type="VEuPathDB" id="TrichDB:TVAGG3_0706260"/>
<dbReference type="InParanoid" id="A2FE69"/>
<dbReference type="Proteomes" id="UP000001542">
    <property type="component" value="Unassembled WGS sequence"/>
</dbReference>
<dbReference type="AlphaFoldDB" id="A2FE69"/>
<gene>
    <name evidence="1" type="ORF">TVAG_299570</name>
</gene>
<keyword evidence="2" id="KW-1185">Reference proteome</keyword>
<reference evidence="1" key="1">
    <citation type="submission" date="2006-10" db="EMBL/GenBank/DDBJ databases">
        <authorList>
            <person name="Amadeo P."/>
            <person name="Zhao Q."/>
            <person name="Wortman J."/>
            <person name="Fraser-Liggett C."/>
            <person name="Carlton J."/>
        </authorList>
    </citation>
    <scope>NUCLEOTIDE SEQUENCE</scope>
    <source>
        <strain evidence="1">G3</strain>
    </source>
</reference>
<name>A2FE69_TRIV3</name>
<protein>
    <submittedName>
        <fullName evidence="1">Uncharacterized protein</fullName>
    </submittedName>
</protein>
<dbReference type="RefSeq" id="XP_001309728.1">
    <property type="nucleotide sequence ID" value="XM_001309727.1"/>
</dbReference>
<sequence>MLSYVHRFICIIHFYVMEEFKSYDQYIIDQKPEEQHKHKAYIDETNDSKGEIEEETLNLIDSIIEDMENIQNTSIKLIFSNLKAILEENDQYNIASILQEKEILSLIINIIHSSHLTIEDNKYLIEFFNVILNNCKERSYDYWISQDYVVYLMNCAHEGLLSQYVYNYGLTPCLAMNETVFHLLIQEHWIDFMCESYSSLLKEISTEIDEAEEINIFFARESIKSTITIGYIMVGKYYSFISEEDLSKLIDIFIHSFAFDFCRNHSIYALFLLVKIIPNHETGFLSSDDIQQILLNISLDSNQAIAGYSLYIIRKMLLNNQFSLISELIQNIDTILENFCWVELTKPAKYILKIMQILVQDPELRDVFLTQNRFLFFDSIINDMEFNLKQILLNCIMTAMSCSTQSFIESLINSHNLIEEILSLTEEIDPESKNASILIDSLYSIILFLVNSGWSCITLEEVQNLISLDFIIDYLEIDSQNKTKAKYIVQVLESNN</sequence>
<dbReference type="VEuPathDB" id="TrichDB:TVAG_299570"/>
<organism evidence="1 2">
    <name type="scientific">Trichomonas vaginalis (strain ATCC PRA-98 / G3)</name>
    <dbReference type="NCBI Taxonomy" id="412133"/>
    <lineage>
        <taxon>Eukaryota</taxon>
        <taxon>Metamonada</taxon>
        <taxon>Parabasalia</taxon>
        <taxon>Trichomonadida</taxon>
        <taxon>Trichomonadidae</taxon>
        <taxon>Trichomonas</taxon>
    </lineage>
</organism>
<evidence type="ECO:0000313" key="2">
    <source>
        <dbReference type="Proteomes" id="UP000001542"/>
    </source>
</evidence>